<dbReference type="OrthoDB" id="8117402at2759"/>
<dbReference type="Gene3D" id="3.30.160.60">
    <property type="entry name" value="Classic Zinc Finger"/>
    <property type="match status" value="1"/>
</dbReference>
<dbReference type="InParanoid" id="G4TCH7"/>
<dbReference type="EMBL" id="CAFZ01000045">
    <property type="protein sequence ID" value="CCA69029.1"/>
    <property type="molecule type" value="Genomic_DNA"/>
</dbReference>
<dbReference type="SMART" id="SM00355">
    <property type="entry name" value="ZnF_C2H2"/>
    <property type="match status" value="2"/>
</dbReference>
<sequence>MRDTGSPSSILYSDGGSPSSLSTPLSSSSVVPSPDSAQDLQPLIDYITLSNRYADLCSALGVNKRALLALNQIIRHLSQGQQPRNEDVNDLLVRDNCRSKHYGCAFQGCDRYGRGLGDRPDKAREHVLVKHLCKVYVCSQCFATASRANEMKVHIRQLHSPNPKQFQCQSCSHIFTKKSNLHRHMKNTHGLAVPRRVRQS</sequence>
<keyword evidence="1" id="KW-0479">Metal-binding</keyword>
<feature type="compositionally biased region" description="Polar residues" evidence="2">
    <location>
        <begin position="1"/>
        <end position="11"/>
    </location>
</feature>
<protein>
    <recommendedName>
        <fullName evidence="3">C2H2-type domain-containing protein</fullName>
    </recommendedName>
</protein>
<evidence type="ECO:0000313" key="5">
    <source>
        <dbReference type="Proteomes" id="UP000007148"/>
    </source>
</evidence>
<feature type="domain" description="C2H2-type" evidence="3">
    <location>
        <begin position="136"/>
        <end position="164"/>
    </location>
</feature>
<evidence type="ECO:0000259" key="3">
    <source>
        <dbReference type="PROSITE" id="PS50157"/>
    </source>
</evidence>
<evidence type="ECO:0000256" key="1">
    <source>
        <dbReference type="PROSITE-ProRule" id="PRU00042"/>
    </source>
</evidence>
<feature type="domain" description="C2H2-type" evidence="3">
    <location>
        <begin position="166"/>
        <end position="194"/>
    </location>
</feature>
<dbReference type="STRING" id="1109443.G4TCH7"/>
<keyword evidence="5" id="KW-1185">Reference proteome</keyword>
<name>G4TCH7_SERID</name>
<feature type="region of interest" description="Disordered" evidence="2">
    <location>
        <begin position="1"/>
        <end position="35"/>
    </location>
</feature>
<dbReference type="PROSITE" id="PS50157">
    <property type="entry name" value="ZINC_FINGER_C2H2_2"/>
    <property type="match status" value="2"/>
</dbReference>
<dbReference type="InterPro" id="IPR036236">
    <property type="entry name" value="Znf_C2H2_sf"/>
</dbReference>
<gene>
    <name evidence="4" type="ORF">PIIN_02888</name>
</gene>
<evidence type="ECO:0000256" key="2">
    <source>
        <dbReference type="SAM" id="MobiDB-lite"/>
    </source>
</evidence>
<dbReference type="InterPro" id="IPR013087">
    <property type="entry name" value="Znf_C2H2_type"/>
</dbReference>
<dbReference type="HOGENOM" id="CLU_1366721_0_0_1"/>
<organism evidence="4 5">
    <name type="scientific">Serendipita indica (strain DSM 11827)</name>
    <name type="common">Root endophyte fungus</name>
    <name type="synonym">Piriformospora indica</name>
    <dbReference type="NCBI Taxonomy" id="1109443"/>
    <lineage>
        <taxon>Eukaryota</taxon>
        <taxon>Fungi</taxon>
        <taxon>Dikarya</taxon>
        <taxon>Basidiomycota</taxon>
        <taxon>Agaricomycotina</taxon>
        <taxon>Agaricomycetes</taxon>
        <taxon>Sebacinales</taxon>
        <taxon>Serendipitaceae</taxon>
        <taxon>Serendipita</taxon>
    </lineage>
</organism>
<dbReference type="PROSITE" id="PS00028">
    <property type="entry name" value="ZINC_FINGER_C2H2_1"/>
    <property type="match status" value="1"/>
</dbReference>
<reference evidence="4 5" key="1">
    <citation type="journal article" date="2011" name="PLoS Pathog.">
        <title>Endophytic Life Strategies Decoded by Genome and Transcriptome Analyses of the Mutualistic Root Symbiont Piriformospora indica.</title>
        <authorList>
            <person name="Zuccaro A."/>
            <person name="Lahrmann U."/>
            <person name="Guldener U."/>
            <person name="Langen G."/>
            <person name="Pfiffi S."/>
            <person name="Biedenkopf D."/>
            <person name="Wong P."/>
            <person name="Samans B."/>
            <person name="Grimm C."/>
            <person name="Basiewicz M."/>
            <person name="Murat C."/>
            <person name="Martin F."/>
            <person name="Kogel K.H."/>
        </authorList>
    </citation>
    <scope>NUCLEOTIDE SEQUENCE [LARGE SCALE GENOMIC DNA]</scope>
    <source>
        <strain evidence="4 5">DSM 11827</strain>
    </source>
</reference>
<proteinExistence type="predicted"/>
<dbReference type="Proteomes" id="UP000007148">
    <property type="component" value="Unassembled WGS sequence"/>
</dbReference>
<dbReference type="AlphaFoldDB" id="G4TCH7"/>
<dbReference type="GO" id="GO:0008270">
    <property type="term" value="F:zinc ion binding"/>
    <property type="evidence" value="ECO:0007669"/>
    <property type="project" value="UniProtKB-KW"/>
</dbReference>
<feature type="compositionally biased region" description="Low complexity" evidence="2">
    <location>
        <begin position="13"/>
        <end position="35"/>
    </location>
</feature>
<keyword evidence="1" id="KW-0863">Zinc-finger</keyword>
<evidence type="ECO:0000313" key="4">
    <source>
        <dbReference type="EMBL" id="CCA69029.1"/>
    </source>
</evidence>
<keyword evidence="1" id="KW-0862">Zinc</keyword>
<dbReference type="SUPFAM" id="SSF57667">
    <property type="entry name" value="beta-beta-alpha zinc fingers"/>
    <property type="match status" value="1"/>
</dbReference>
<accession>G4TCH7</accession>
<comment type="caution">
    <text evidence="4">The sequence shown here is derived from an EMBL/GenBank/DDBJ whole genome shotgun (WGS) entry which is preliminary data.</text>
</comment>